<dbReference type="Proteomes" id="UP000244201">
    <property type="component" value="Chromosome"/>
</dbReference>
<organism evidence="3 4">
    <name type="scientific">Streptomyces lunaelactis</name>
    <dbReference type="NCBI Taxonomy" id="1535768"/>
    <lineage>
        <taxon>Bacteria</taxon>
        <taxon>Bacillati</taxon>
        <taxon>Actinomycetota</taxon>
        <taxon>Actinomycetes</taxon>
        <taxon>Kitasatosporales</taxon>
        <taxon>Streptomycetaceae</taxon>
        <taxon>Streptomyces</taxon>
    </lineage>
</organism>
<dbReference type="Pfam" id="PF06527">
    <property type="entry name" value="TniQ"/>
    <property type="match status" value="1"/>
</dbReference>
<dbReference type="InterPro" id="IPR009492">
    <property type="entry name" value="TniQ"/>
</dbReference>
<dbReference type="KEGG" id="slk:SLUN_03200"/>
<accession>A0A2R4SX06</accession>
<name>A0A2R4SX06_9ACTN</name>
<feature type="region of interest" description="Disordered" evidence="1">
    <location>
        <begin position="249"/>
        <end position="269"/>
    </location>
</feature>
<evidence type="ECO:0000256" key="1">
    <source>
        <dbReference type="SAM" id="MobiDB-lite"/>
    </source>
</evidence>
<keyword evidence="4" id="KW-1185">Reference proteome</keyword>
<feature type="domain" description="TniQ" evidence="2">
    <location>
        <begin position="68"/>
        <end position="217"/>
    </location>
</feature>
<sequence>MWRSPSVRRSLLRESLVRVAGCWEVLRLVYGQFDWADAKESRIALGGGFLPVRLSSPRRSATTTRRLPRSLAPLVEESLPGFLLRMAYRLGVSPGRIADLCGLSDSHGRLPYAYLRALPDELVRQLAHAARLTTEEAEALTLRRFAGAYPPLGRLRADTPRIGASASANWAVRASSRYCPECLRGDGGPVENAFGGPWRRPWHLPIVFACSRHHRLLEHECPECERPLNAAVSRRPGLIKNPRLVGLHPSQCRNRSPAEERHGSNPRSASIACGARLDENLGSAGRELPPGDLARLLSLQQRLIEHLVPTSPESDDASPMGSSFFPDLITTTHLIKLTWPLGEAYVPSTPLADLIDRQAARVAALVEARREGRADAKLIGTRTAPGDAAQCGALLLAADALLGDRDLASLRGRINPLTREAYRRSKGYASLIFRHGDISTTLSRATARRIYGLQTRRRLRLTAPGHRFRLEEVPAFVPRAWFDAHIAPLAARLPSRGQNTVRFLRRAASLGLAQLTSGAKWPECAVAMGLPEGCARYALHVLGRQLDEAHLWPAFEEAVEQIARDLDQQMNSVDYANRRQMMATWPLPVDDWLALSVDLPKLGRMRAKADPAIGSILVWSEVTQGEHLHSPDVAELREQGGNARMLARRAGEYYAATLRGSRLRLRQRLRLYANRLAAACDQHRVLRVPVNEIVGMEADTEAASGELG</sequence>
<dbReference type="EMBL" id="CP026304">
    <property type="protein sequence ID" value="AVZ71374.1"/>
    <property type="molecule type" value="Genomic_DNA"/>
</dbReference>
<evidence type="ECO:0000259" key="2">
    <source>
        <dbReference type="Pfam" id="PF06527"/>
    </source>
</evidence>
<proteinExistence type="predicted"/>
<protein>
    <recommendedName>
        <fullName evidence="2">TniQ domain-containing protein</fullName>
    </recommendedName>
</protein>
<gene>
    <name evidence="3" type="ORF">SLUN_03200</name>
</gene>
<evidence type="ECO:0000313" key="4">
    <source>
        <dbReference type="Proteomes" id="UP000244201"/>
    </source>
</evidence>
<evidence type="ECO:0000313" key="3">
    <source>
        <dbReference type="EMBL" id="AVZ71374.1"/>
    </source>
</evidence>
<reference evidence="3 4" key="1">
    <citation type="submission" date="2018-01" db="EMBL/GenBank/DDBJ databases">
        <title>Complete genome sequence of Streptomyces lunaelactis MM109T, a Ferroverdin A producer isolated from cave moonmilk deposits.</title>
        <authorList>
            <person name="Naome A."/>
            <person name="Martinet L."/>
            <person name="Maciejewska M."/>
            <person name="Anderssen S."/>
            <person name="Adam D."/>
            <person name="Tenconi E."/>
            <person name="Deflandre B."/>
            <person name="Arguelles-Arias A."/>
            <person name="Calusinska M."/>
            <person name="Copieters W."/>
            <person name="Karim L."/>
            <person name="Hanikenne M."/>
            <person name="Baurain D."/>
            <person name="van Wezel G."/>
            <person name="Smargiasso N."/>
            <person name="de Pauw E."/>
            <person name="Delfosse P."/>
            <person name="Rigali S."/>
        </authorList>
    </citation>
    <scope>NUCLEOTIDE SEQUENCE [LARGE SCALE GENOMIC DNA]</scope>
    <source>
        <strain evidence="3 4">MM109</strain>
    </source>
</reference>
<dbReference type="AlphaFoldDB" id="A0A2R4SX06"/>